<dbReference type="Proteomes" id="UP000584867">
    <property type="component" value="Unassembled WGS sequence"/>
</dbReference>
<evidence type="ECO:0000256" key="4">
    <source>
        <dbReference type="ARBA" id="ARBA00023136"/>
    </source>
</evidence>
<gene>
    <name evidence="6" type="ORF">HDF15_002525</name>
</gene>
<evidence type="ECO:0000313" key="7">
    <source>
        <dbReference type="Proteomes" id="UP000584867"/>
    </source>
</evidence>
<dbReference type="RefSeq" id="WP_184255846.1">
    <property type="nucleotide sequence ID" value="NZ_JACHIO010000009.1"/>
</dbReference>
<dbReference type="InterPro" id="IPR052719">
    <property type="entry name" value="CvpA-like"/>
</dbReference>
<evidence type="ECO:0000256" key="3">
    <source>
        <dbReference type="ARBA" id="ARBA00022989"/>
    </source>
</evidence>
<evidence type="ECO:0000256" key="2">
    <source>
        <dbReference type="ARBA" id="ARBA00022692"/>
    </source>
</evidence>
<evidence type="ECO:0000313" key="6">
    <source>
        <dbReference type="EMBL" id="MBB5064174.1"/>
    </source>
</evidence>
<feature type="transmembrane region" description="Helical" evidence="5">
    <location>
        <begin position="29"/>
        <end position="46"/>
    </location>
</feature>
<organism evidence="6 7">
    <name type="scientific">Granulicella mallensis</name>
    <dbReference type="NCBI Taxonomy" id="940614"/>
    <lineage>
        <taxon>Bacteria</taxon>
        <taxon>Pseudomonadati</taxon>
        <taxon>Acidobacteriota</taxon>
        <taxon>Terriglobia</taxon>
        <taxon>Terriglobales</taxon>
        <taxon>Acidobacteriaceae</taxon>
        <taxon>Granulicella</taxon>
    </lineage>
</organism>
<dbReference type="PANTHER" id="PTHR36926">
    <property type="entry name" value="COLICIN V PRODUCTION PROTEIN"/>
    <property type="match status" value="1"/>
</dbReference>
<dbReference type="EMBL" id="JACHIO010000009">
    <property type="protein sequence ID" value="MBB5064174.1"/>
    <property type="molecule type" value="Genomic_DNA"/>
</dbReference>
<dbReference type="Pfam" id="PF02674">
    <property type="entry name" value="Colicin_V"/>
    <property type="match status" value="1"/>
</dbReference>
<dbReference type="PANTHER" id="PTHR36926:SF1">
    <property type="entry name" value="COLICIN V PRODUCTION PROTEIN"/>
    <property type="match status" value="1"/>
</dbReference>
<dbReference type="AlphaFoldDB" id="A0A7W8EA29"/>
<feature type="transmembrane region" description="Helical" evidence="5">
    <location>
        <begin position="58"/>
        <end position="81"/>
    </location>
</feature>
<keyword evidence="4 5" id="KW-0472">Membrane</keyword>
<keyword evidence="2 5" id="KW-0812">Transmembrane</keyword>
<name>A0A7W8EA29_9BACT</name>
<dbReference type="GO" id="GO:0016020">
    <property type="term" value="C:membrane"/>
    <property type="evidence" value="ECO:0007669"/>
    <property type="project" value="UniProtKB-SubCell"/>
</dbReference>
<comment type="subcellular location">
    <subcellularLocation>
        <location evidence="1">Membrane</location>
        <topology evidence="1">Multi-pass membrane protein</topology>
    </subcellularLocation>
</comment>
<evidence type="ECO:0000256" key="5">
    <source>
        <dbReference type="SAM" id="Phobius"/>
    </source>
</evidence>
<keyword evidence="3 5" id="KW-1133">Transmembrane helix</keyword>
<dbReference type="InterPro" id="IPR003825">
    <property type="entry name" value="Colicin-V_CvpA"/>
</dbReference>
<comment type="caution">
    <text evidence="6">The sequence shown here is derived from an EMBL/GenBank/DDBJ whole genome shotgun (WGS) entry which is preliminary data.</text>
</comment>
<dbReference type="GO" id="GO:0009403">
    <property type="term" value="P:toxin biosynthetic process"/>
    <property type="evidence" value="ECO:0007669"/>
    <property type="project" value="InterPro"/>
</dbReference>
<accession>A0A7W8EA29</accession>
<reference evidence="6 7" key="1">
    <citation type="submission" date="2020-08" db="EMBL/GenBank/DDBJ databases">
        <title>Genomic Encyclopedia of Type Strains, Phase IV (KMG-V): Genome sequencing to study the core and pangenomes of soil and plant-associated prokaryotes.</title>
        <authorList>
            <person name="Whitman W."/>
        </authorList>
    </citation>
    <scope>NUCLEOTIDE SEQUENCE [LARGE SCALE GENOMIC DNA]</scope>
    <source>
        <strain evidence="6 7">X5P3</strain>
    </source>
</reference>
<evidence type="ECO:0000256" key="1">
    <source>
        <dbReference type="ARBA" id="ARBA00004141"/>
    </source>
</evidence>
<sequence length="183" mass="19982">MNPLDWLLGILLVYSITRAAIQGFFREAFALGGLVLGFLLACWYYREAATHLTGLISSLPLAQFAAFLLILIATMVVSSLIGKMLRSTASAVGLGFFDRLLGALFGLLRGCLLGTALLMAFTAFLPTAPWISNSKLSPYFLRAAHAVSFVMPSDLKSRLHEGIERIKHRAPDWIKSASLPHTD</sequence>
<protein>
    <submittedName>
        <fullName evidence="6">Membrane protein required for colicin V production</fullName>
    </submittedName>
</protein>
<feature type="transmembrane region" description="Helical" evidence="5">
    <location>
        <begin position="101"/>
        <end position="125"/>
    </location>
</feature>
<proteinExistence type="predicted"/>